<dbReference type="EMBL" id="VVZB01000003">
    <property type="protein sequence ID" value="KAA5384019.1"/>
    <property type="molecule type" value="Genomic_DNA"/>
</dbReference>
<keyword evidence="1" id="KW-0238">DNA-binding</keyword>
<evidence type="ECO:0000259" key="4">
    <source>
        <dbReference type="PROSITE" id="PS51736"/>
    </source>
</evidence>
<dbReference type="InterPro" id="IPR038109">
    <property type="entry name" value="DNA_bind_recomb_sf"/>
</dbReference>
<evidence type="ECO:0000256" key="1">
    <source>
        <dbReference type="ARBA" id="ARBA00023125"/>
    </source>
</evidence>
<dbReference type="Gene3D" id="3.40.50.1390">
    <property type="entry name" value="Resolvase, N-terminal catalytic domain"/>
    <property type="match status" value="1"/>
</dbReference>
<dbReference type="Proteomes" id="UP000347681">
    <property type="component" value="Unassembled WGS sequence"/>
</dbReference>
<dbReference type="PANTHER" id="PTHR30461:SF2">
    <property type="entry name" value="SERINE RECOMBINASE PINE-RELATED"/>
    <property type="match status" value="1"/>
</dbReference>
<comment type="caution">
    <text evidence="6">The sequence shown here is derived from an EMBL/GenBank/DDBJ whole genome shotgun (WGS) entry which is preliminary data.</text>
</comment>
<dbReference type="AlphaFoldDB" id="A0A5M5ZUU1"/>
<evidence type="ECO:0008006" key="8">
    <source>
        <dbReference type="Google" id="ProtNLM"/>
    </source>
</evidence>
<dbReference type="Pfam" id="PF00239">
    <property type="entry name" value="Resolvase"/>
    <property type="match status" value="1"/>
</dbReference>
<proteinExistence type="predicted"/>
<dbReference type="RefSeq" id="WP_113748078.1">
    <property type="nucleotide sequence ID" value="NZ_VVZB01000003.1"/>
</dbReference>
<dbReference type="GO" id="GO:0003677">
    <property type="term" value="F:DNA binding"/>
    <property type="evidence" value="ECO:0007669"/>
    <property type="project" value="UniProtKB-KW"/>
</dbReference>
<dbReference type="Pfam" id="PF07508">
    <property type="entry name" value="Recombinase"/>
    <property type="match status" value="1"/>
</dbReference>
<dbReference type="InterPro" id="IPR006119">
    <property type="entry name" value="Resolv_N"/>
</dbReference>
<name>A0A5M5ZUU1_9BACT</name>
<reference evidence="6 7" key="1">
    <citation type="journal article" date="2019" name="Nat. Med.">
        <title>A library of human gut bacterial isolates paired with longitudinal multiomics data enables mechanistic microbiome research.</title>
        <authorList>
            <person name="Poyet M."/>
            <person name="Groussin M."/>
            <person name="Gibbons S.M."/>
            <person name="Avila-Pacheco J."/>
            <person name="Jiang X."/>
            <person name="Kearney S.M."/>
            <person name="Perrotta A.R."/>
            <person name="Berdy B."/>
            <person name="Zhao S."/>
            <person name="Lieberman T.D."/>
            <person name="Swanson P.K."/>
            <person name="Smith M."/>
            <person name="Roesemann S."/>
            <person name="Alexander J.E."/>
            <person name="Rich S.A."/>
            <person name="Livny J."/>
            <person name="Vlamakis H."/>
            <person name="Clish C."/>
            <person name="Bullock K."/>
            <person name="Deik A."/>
            <person name="Scott J."/>
            <person name="Pierce K.A."/>
            <person name="Xavier R.J."/>
            <person name="Alm E.J."/>
        </authorList>
    </citation>
    <scope>NUCLEOTIDE SEQUENCE [LARGE SCALE GENOMIC DNA]</scope>
    <source>
        <strain evidence="6 7">BIOML-A5</strain>
    </source>
</reference>
<feature type="domain" description="Recombinase" evidence="5">
    <location>
        <begin position="172"/>
        <end position="305"/>
    </location>
</feature>
<dbReference type="InterPro" id="IPR036162">
    <property type="entry name" value="Resolvase-like_N_sf"/>
</dbReference>
<protein>
    <recommendedName>
        <fullName evidence="8">Recombinase family protein</fullName>
    </recommendedName>
</protein>
<evidence type="ECO:0000313" key="7">
    <source>
        <dbReference type="Proteomes" id="UP000347681"/>
    </source>
</evidence>
<keyword evidence="2" id="KW-0233">DNA recombination</keyword>
<keyword evidence="3" id="KW-0175">Coiled coil</keyword>
<feature type="domain" description="Resolvase/invertase-type recombinase catalytic" evidence="4">
    <location>
        <begin position="14"/>
        <end position="164"/>
    </location>
</feature>
<evidence type="ECO:0000256" key="2">
    <source>
        <dbReference type="ARBA" id="ARBA00023172"/>
    </source>
</evidence>
<dbReference type="InterPro" id="IPR011109">
    <property type="entry name" value="DNA_bind_recombinase_dom"/>
</dbReference>
<dbReference type="SMART" id="SM00857">
    <property type="entry name" value="Resolvase"/>
    <property type="match status" value="1"/>
</dbReference>
<accession>A0A5M5ZUU1</accession>
<feature type="coiled-coil region" evidence="3">
    <location>
        <begin position="388"/>
        <end position="482"/>
    </location>
</feature>
<dbReference type="SUPFAM" id="SSF53041">
    <property type="entry name" value="Resolvase-like"/>
    <property type="match status" value="1"/>
</dbReference>
<dbReference type="PROSITE" id="PS51737">
    <property type="entry name" value="RECOMBINASE_DNA_BIND"/>
    <property type="match status" value="1"/>
</dbReference>
<dbReference type="InterPro" id="IPR050639">
    <property type="entry name" value="SSR_resolvase"/>
</dbReference>
<evidence type="ECO:0000256" key="3">
    <source>
        <dbReference type="SAM" id="Coils"/>
    </source>
</evidence>
<organism evidence="6 7">
    <name type="scientific">Phocaeicola dorei</name>
    <dbReference type="NCBI Taxonomy" id="357276"/>
    <lineage>
        <taxon>Bacteria</taxon>
        <taxon>Pseudomonadati</taxon>
        <taxon>Bacteroidota</taxon>
        <taxon>Bacteroidia</taxon>
        <taxon>Bacteroidales</taxon>
        <taxon>Bacteroidaceae</taxon>
        <taxon>Phocaeicola</taxon>
    </lineage>
</organism>
<dbReference type="CDD" id="cd00338">
    <property type="entry name" value="Ser_Recombinase"/>
    <property type="match status" value="1"/>
</dbReference>
<gene>
    <name evidence="6" type="ORF">F2Y61_06930</name>
</gene>
<evidence type="ECO:0000313" key="6">
    <source>
        <dbReference type="EMBL" id="KAA5384019.1"/>
    </source>
</evidence>
<dbReference type="PROSITE" id="PS51736">
    <property type="entry name" value="RECOMBINASES_3"/>
    <property type="match status" value="1"/>
</dbReference>
<sequence>MEKIAKQEKSKSKCCILLVRVSTEKQDYSPQLRELKKYAQSLGYSKFKEIATKESGFLNFEKKDGFKQVVEYINQNPDFNTIIIAEMSRLSRQKVVLEQIKIYLTINRIQLIIKDINFTLFDSDGKISLNTDVLFSLFASFAESEMKTKIERFGRTKKYLSAQGVSLSGKRLFGYDRKRLETGKNTYVINKKESECIKTLYDWYLNGVNGDKTKCSVRKLTLECIAHNFPTYLHSTRNVNKTLKEEAYTGYKITNNRRKNSAYWKFGDDNAPKYIACSTEMKYPQILDIDLFNAVQKKMENNNCVTDKSSKHITLLSKLILCDCEHYYNGEYQIKDGFKRAKYLCKQAKQPVRKCYVNKGTFSMYMADSVIWSFCLQHIDKILEYKSREEAKINTDSLKDEIKNLNREIKEIEKKIDIENTIFRKTGNSKEYEKRINDLDIEKSKLIVQIDKRSSIIDSIENKKEENLKREIVEHIEEIESRKDLLSLYIHKLITKIKVLYNSRLYIVFQVYYNIDTNEDYSFSNYIVVKRSTRDNYKIYYFQDELFSFEDEYFTFKFNDIRSKFHISDIFLEYHPEMVEMAKWMQNIYNLSFLFNSIGQLNDKEKLEIFERNGVKSVDELIEKNNLIKSDSIHNIEEKLSTLPIWITEMKMLKYRKLKIYDEDFKK</sequence>
<dbReference type="GO" id="GO:0000150">
    <property type="term" value="F:DNA strand exchange activity"/>
    <property type="evidence" value="ECO:0007669"/>
    <property type="project" value="InterPro"/>
</dbReference>
<evidence type="ECO:0000259" key="5">
    <source>
        <dbReference type="PROSITE" id="PS51737"/>
    </source>
</evidence>
<dbReference type="PANTHER" id="PTHR30461">
    <property type="entry name" value="DNA-INVERTASE FROM LAMBDOID PROPHAGE"/>
    <property type="match status" value="1"/>
</dbReference>
<dbReference type="Gene3D" id="3.90.1750.20">
    <property type="entry name" value="Putative Large Serine Recombinase, Chain B, Domain 2"/>
    <property type="match status" value="1"/>
</dbReference>